<evidence type="ECO:0000256" key="3">
    <source>
        <dbReference type="ARBA" id="ARBA00023004"/>
    </source>
</evidence>
<accession>A0ABT3A5I4</accession>
<evidence type="ECO:0000313" key="5">
    <source>
        <dbReference type="EMBL" id="MCV2883895.1"/>
    </source>
</evidence>
<evidence type="ECO:0000259" key="4">
    <source>
        <dbReference type="PROSITE" id="PS51184"/>
    </source>
</evidence>
<dbReference type="InterPro" id="IPR039994">
    <property type="entry name" value="NO66-like"/>
</dbReference>
<keyword evidence="2" id="KW-0479">Metal-binding</keyword>
<dbReference type="PANTHER" id="PTHR13096">
    <property type="entry name" value="MINA53 MYC INDUCED NUCLEAR ANTIGEN"/>
    <property type="match status" value="1"/>
</dbReference>
<dbReference type="EMBL" id="JAOWKX010000002">
    <property type="protein sequence ID" value="MCV2883895.1"/>
    <property type="molecule type" value="Genomic_DNA"/>
</dbReference>
<comment type="caution">
    <text evidence="5">The sequence shown here is derived from an EMBL/GenBank/DDBJ whole genome shotgun (WGS) entry which is preliminary data.</text>
</comment>
<proteinExistence type="predicted"/>
<dbReference type="SMART" id="SM00558">
    <property type="entry name" value="JmjC"/>
    <property type="match status" value="1"/>
</dbReference>
<evidence type="ECO:0000256" key="2">
    <source>
        <dbReference type="ARBA" id="ARBA00022723"/>
    </source>
</evidence>
<dbReference type="RefSeq" id="WP_263711107.1">
    <property type="nucleotide sequence ID" value="NZ_JAOWKX010000002.1"/>
</dbReference>
<protein>
    <submittedName>
        <fullName evidence="5">Cupin domain-containing protein</fullName>
    </submittedName>
</protein>
<dbReference type="Proteomes" id="UP001652504">
    <property type="component" value="Unassembled WGS sequence"/>
</dbReference>
<dbReference type="SUPFAM" id="SSF51197">
    <property type="entry name" value="Clavaminate synthase-like"/>
    <property type="match status" value="1"/>
</dbReference>
<name>A0ABT3A5I4_9ALTE</name>
<dbReference type="Gene3D" id="3.40.366.30">
    <property type="entry name" value="50S ribosomal protein L16 arginine hydroxylase, Chain A, Domain 2"/>
    <property type="match status" value="1"/>
</dbReference>
<gene>
    <name evidence="5" type="ORF">OE749_04220</name>
</gene>
<dbReference type="PANTHER" id="PTHR13096:SF8">
    <property type="entry name" value="RIBOSOMAL OXYGENASE 1"/>
    <property type="match status" value="1"/>
</dbReference>
<keyword evidence="6" id="KW-1185">Reference proteome</keyword>
<dbReference type="Gene3D" id="2.60.120.650">
    <property type="entry name" value="Cupin"/>
    <property type="match status" value="1"/>
</dbReference>
<keyword evidence="3" id="KW-0408">Iron</keyword>
<sequence>MKNQISNFDSALFLNEYWQKKPVVLKRLFSDFKDPLDEHELAGLAQEEEVDSRIVRSDGNTWHVEHGPFDDFETVCQDKWSLLVQSVDAYLDDAQSLLTQFHFLPSWRIDDLMVSFSVAGAGVGPHLDQYDVFIIQGKGKRRWQVGMPAKYEETCPHKDLKHVTHFEPIIDEVLSPGDVIYIPPGAPHNGVALSECLNYSVGFRAPSQAELLGAFADYALDNEILTQRFTDSSVIQRPSPYHITSNDIERFKQLLKNAIDTDDFTDFMGSFLSNRHDHNNAMAEEYCDDDVNQNAYFIPACELNITVIEKSEQESVIYVNNQGFIAPTERIKELIEILKADCWQFLPENQNKNSLFFNQFMRKMILAGLWSPA</sequence>
<organism evidence="5 6">
    <name type="scientific">Fluctibacter corallii</name>
    <dbReference type="NCBI Taxonomy" id="2984329"/>
    <lineage>
        <taxon>Bacteria</taxon>
        <taxon>Pseudomonadati</taxon>
        <taxon>Pseudomonadota</taxon>
        <taxon>Gammaproteobacteria</taxon>
        <taxon>Alteromonadales</taxon>
        <taxon>Alteromonadaceae</taxon>
        <taxon>Fluctibacter</taxon>
    </lineage>
</organism>
<feature type="domain" description="JmjC" evidence="4">
    <location>
        <begin position="93"/>
        <end position="220"/>
    </location>
</feature>
<evidence type="ECO:0000313" key="6">
    <source>
        <dbReference type="Proteomes" id="UP001652504"/>
    </source>
</evidence>
<dbReference type="InterPro" id="IPR003347">
    <property type="entry name" value="JmjC_dom"/>
</dbReference>
<reference evidence="5 6" key="1">
    <citation type="submission" date="2022-10" db="EMBL/GenBank/DDBJ databases">
        <title>Aestuariibacter sp. AA17 isolated from Montipora capitata coral fragment.</title>
        <authorList>
            <person name="Emsley S.A."/>
            <person name="Pfannmuller K.M."/>
            <person name="Loughran R.M."/>
            <person name="Shlafstein M."/>
            <person name="Papke E."/>
            <person name="Saw J.H."/>
            <person name="Ushijima B."/>
            <person name="Videau P."/>
        </authorList>
    </citation>
    <scope>NUCLEOTIDE SEQUENCE [LARGE SCALE GENOMIC DNA]</scope>
    <source>
        <strain evidence="5 6">AA17</strain>
    </source>
</reference>
<comment type="cofactor">
    <cofactor evidence="1">
        <name>Fe(2+)</name>
        <dbReference type="ChEBI" id="CHEBI:29033"/>
    </cofactor>
</comment>
<dbReference type="Pfam" id="PF08007">
    <property type="entry name" value="JmjC_2"/>
    <property type="match status" value="1"/>
</dbReference>
<evidence type="ECO:0000256" key="1">
    <source>
        <dbReference type="ARBA" id="ARBA00001954"/>
    </source>
</evidence>
<dbReference type="PROSITE" id="PS51184">
    <property type="entry name" value="JMJC"/>
    <property type="match status" value="1"/>
</dbReference>